<evidence type="ECO:0000313" key="3">
    <source>
        <dbReference type="Proteomes" id="UP001497392"/>
    </source>
</evidence>
<reference evidence="2 3" key="1">
    <citation type="submission" date="2024-06" db="EMBL/GenBank/DDBJ databases">
        <authorList>
            <person name="Kraege A."/>
            <person name="Thomma B."/>
        </authorList>
    </citation>
    <scope>NUCLEOTIDE SEQUENCE [LARGE SCALE GENOMIC DNA]</scope>
</reference>
<comment type="caution">
    <text evidence="2">The sequence shown here is derived from an EMBL/GenBank/DDBJ whole genome shotgun (WGS) entry which is preliminary data.</text>
</comment>
<dbReference type="SUPFAM" id="SSF57850">
    <property type="entry name" value="RING/U-box"/>
    <property type="match status" value="1"/>
</dbReference>
<accession>A0ABP1G6P1</accession>
<evidence type="ECO:0000313" key="2">
    <source>
        <dbReference type="EMBL" id="CAL5225552.1"/>
    </source>
</evidence>
<proteinExistence type="predicted"/>
<sequence length="229" mass="24506">MPIDVTVTAKSSNSTYTRRAAFQRCPDDACAAHCALEGCPSTGEPPDHQGVRSASPHKYKMGDVEEMEVEQAGPSTGKAVAKPSTGKRFEIKKWNAVAMWSWAICTDTCAICRNNLYEPSIEYQRETGYHSLCLAEAEAAECEAILCIVGTGSSMAACQCRIVKRMPGGSRRAPPARSATRSGTSSRSRRFCPAALAASTELGITAGSASGCPKQPLLDQQRGRVKERA</sequence>
<evidence type="ECO:0000256" key="1">
    <source>
        <dbReference type="SAM" id="MobiDB-lite"/>
    </source>
</evidence>
<protein>
    <submittedName>
        <fullName evidence="2">G8386 protein</fullName>
    </submittedName>
</protein>
<organism evidence="2 3">
    <name type="scientific">Coccomyxa viridis</name>
    <dbReference type="NCBI Taxonomy" id="1274662"/>
    <lineage>
        <taxon>Eukaryota</taxon>
        <taxon>Viridiplantae</taxon>
        <taxon>Chlorophyta</taxon>
        <taxon>core chlorophytes</taxon>
        <taxon>Trebouxiophyceae</taxon>
        <taxon>Trebouxiophyceae incertae sedis</taxon>
        <taxon>Coccomyxaceae</taxon>
        <taxon>Coccomyxa</taxon>
    </lineage>
</organism>
<name>A0ABP1G6P1_9CHLO</name>
<dbReference type="EMBL" id="CAXHTA020000012">
    <property type="protein sequence ID" value="CAL5225552.1"/>
    <property type="molecule type" value="Genomic_DNA"/>
</dbReference>
<gene>
    <name evidence="2" type="primary">g8386</name>
    <name evidence="2" type="ORF">VP750_LOCUS7211</name>
</gene>
<feature type="region of interest" description="Disordered" evidence="1">
    <location>
        <begin position="167"/>
        <end position="190"/>
    </location>
</feature>
<dbReference type="InterPro" id="IPR013083">
    <property type="entry name" value="Znf_RING/FYVE/PHD"/>
</dbReference>
<dbReference type="Proteomes" id="UP001497392">
    <property type="component" value="Unassembled WGS sequence"/>
</dbReference>
<dbReference type="Gene3D" id="3.30.40.10">
    <property type="entry name" value="Zinc/RING finger domain, C3HC4 (zinc finger)"/>
    <property type="match status" value="1"/>
</dbReference>
<keyword evidence="3" id="KW-1185">Reference proteome</keyword>
<feature type="compositionally biased region" description="Low complexity" evidence="1">
    <location>
        <begin position="167"/>
        <end position="186"/>
    </location>
</feature>
<feature type="region of interest" description="Disordered" evidence="1">
    <location>
        <begin position="205"/>
        <end position="229"/>
    </location>
</feature>